<evidence type="ECO:0000259" key="1">
    <source>
        <dbReference type="Pfam" id="PF12146"/>
    </source>
</evidence>
<reference evidence="2" key="1">
    <citation type="submission" date="2019-11" db="EMBL/GenBank/DDBJ databases">
        <title>Characterization of Clostridium perfringens isolates from swine manure treated agricultural soils.</title>
        <authorList>
            <person name="Wushke S.T."/>
        </authorList>
    </citation>
    <scope>NUCLEOTIDE SEQUENCE</scope>
    <source>
        <strain evidence="2">X62</strain>
    </source>
</reference>
<dbReference type="GO" id="GO:0016787">
    <property type="term" value="F:hydrolase activity"/>
    <property type="evidence" value="ECO:0007669"/>
    <property type="project" value="UniProtKB-KW"/>
</dbReference>
<dbReference type="AlphaFoldDB" id="A0AAW9K7W8"/>
<feature type="non-terminal residue" evidence="2">
    <location>
        <position position="211"/>
    </location>
</feature>
<dbReference type="EMBL" id="WNUR01000393">
    <property type="protein sequence ID" value="MDZ7542701.1"/>
    <property type="molecule type" value="Genomic_DNA"/>
</dbReference>
<dbReference type="InterPro" id="IPR029058">
    <property type="entry name" value="AB_hydrolase_fold"/>
</dbReference>
<gene>
    <name evidence="2" type="ORF">GNF83_16195</name>
</gene>
<protein>
    <submittedName>
        <fullName evidence="2">Alpha/beta fold hydrolase</fullName>
    </submittedName>
</protein>
<proteinExistence type="predicted"/>
<accession>A0AAW9K7W8</accession>
<dbReference type="Gene3D" id="3.40.50.1820">
    <property type="entry name" value="alpha/beta hydrolase"/>
    <property type="match status" value="1"/>
</dbReference>
<keyword evidence="2" id="KW-0378">Hydrolase</keyword>
<evidence type="ECO:0000313" key="3">
    <source>
        <dbReference type="Proteomes" id="UP001288944"/>
    </source>
</evidence>
<comment type="caution">
    <text evidence="2">The sequence shown here is derived from an EMBL/GenBank/DDBJ whole genome shotgun (WGS) entry which is preliminary data.</text>
</comment>
<name>A0AAW9K7W8_CLOPF</name>
<feature type="non-terminal residue" evidence="2">
    <location>
        <position position="1"/>
    </location>
</feature>
<dbReference type="SUPFAM" id="SSF53474">
    <property type="entry name" value="alpha/beta-Hydrolases"/>
    <property type="match status" value="1"/>
</dbReference>
<feature type="domain" description="Serine aminopeptidase S33" evidence="1">
    <location>
        <begin position="31"/>
        <end position="140"/>
    </location>
</feature>
<sequence>TSNSNFSDEYITSFDNLKLHGYKILNENSTNKWVITVHGYTCEGSDMNLYARKFYDMGYNVLIPDLRAHGNSEGSYIGMGWNDRLDIIEWINLIIKNYENTEIILHGVSMGAATVSMVSGENLPNNVKAIIADCGYTSVWNQFSHKLKGLYSLPDFPVMHASSLVSKFRAGYNLRKASALNQVSKSKTPILFIHGDKDDFVPYLMMDELYT</sequence>
<dbReference type="PANTHER" id="PTHR43358">
    <property type="entry name" value="ALPHA/BETA-HYDROLASE"/>
    <property type="match status" value="1"/>
</dbReference>
<evidence type="ECO:0000313" key="2">
    <source>
        <dbReference type="EMBL" id="MDZ7542701.1"/>
    </source>
</evidence>
<dbReference type="InterPro" id="IPR022742">
    <property type="entry name" value="Hydrolase_4"/>
</dbReference>
<dbReference type="PANTHER" id="PTHR43358:SF4">
    <property type="entry name" value="ALPHA_BETA HYDROLASE FOLD-1 DOMAIN-CONTAINING PROTEIN"/>
    <property type="match status" value="1"/>
</dbReference>
<dbReference type="Pfam" id="PF12146">
    <property type="entry name" value="Hydrolase_4"/>
    <property type="match status" value="1"/>
</dbReference>
<dbReference type="Proteomes" id="UP001288944">
    <property type="component" value="Unassembled WGS sequence"/>
</dbReference>
<organism evidence="2 3">
    <name type="scientific">Clostridium perfringens</name>
    <dbReference type="NCBI Taxonomy" id="1502"/>
    <lineage>
        <taxon>Bacteria</taxon>
        <taxon>Bacillati</taxon>
        <taxon>Bacillota</taxon>
        <taxon>Clostridia</taxon>
        <taxon>Eubacteriales</taxon>
        <taxon>Clostridiaceae</taxon>
        <taxon>Clostridium</taxon>
    </lineage>
</organism>
<dbReference type="InterPro" id="IPR052920">
    <property type="entry name" value="DNA-binding_regulatory"/>
</dbReference>